<dbReference type="Pfam" id="PF00109">
    <property type="entry name" value="ketoacyl-synt"/>
    <property type="match status" value="1"/>
</dbReference>
<dbReference type="InterPro" id="IPR017568">
    <property type="entry name" value="3-oxoacyl-ACP_synth-2"/>
</dbReference>
<evidence type="ECO:0000256" key="14">
    <source>
        <dbReference type="PIRNR" id="PIRNR000447"/>
    </source>
</evidence>
<keyword evidence="8" id="KW-0443">Lipid metabolism</keyword>
<reference evidence="17 18" key="1">
    <citation type="submission" date="2021-01" db="EMBL/GenBank/DDBJ databases">
        <title>Genomic Encyclopedia of Type Strains, Phase IV (KMG-IV): sequencing the most valuable type-strain genomes for metagenomic binning, comparative biology and taxonomic classification.</title>
        <authorList>
            <person name="Goeker M."/>
        </authorList>
    </citation>
    <scope>NUCLEOTIDE SEQUENCE [LARGE SCALE GENOMIC DNA]</scope>
    <source>
        <strain evidence="17 18">DSM 25890</strain>
    </source>
</reference>
<evidence type="ECO:0000256" key="6">
    <source>
        <dbReference type="ARBA" id="ARBA00022679"/>
    </source>
</evidence>
<dbReference type="RefSeq" id="WP_204399913.1">
    <property type="nucleotide sequence ID" value="NZ_JAFBEE010000001.1"/>
</dbReference>
<keyword evidence="18" id="KW-1185">Reference proteome</keyword>
<keyword evidence="7" id="KW-0276">Fatty acid metabolism</keyword>
<comment type="function">
    <text evidence="11 14">Involved in the type II fatty acid elongation cycle. Catalyzes the elongation of a wide range of acyl-ACP by the addition of two carbons from malonyl-ACP to an acyl acceptor. Can efficiently catalyze the conversion of palmitoleoyl-ACP (cis-hexadec-9-enoyl-ACP) to cis-vaccenoyl-ACP (cis-octadec-11-enoyl-ACP), an essential step in the thermal regulation of fatty acid composition.</text>
</comment>
<keyword evidence="5 14" id="KW-0444">Lipid biosynthesis</keyword>
<dbReference type="InterPro" id="IPR014030">
    <property type="entry name" value="Ketoacyl_synth_N"/>
</dbReference>
<dbReference type="InterPro" id="IPR016039">
    <property type="entry name" value="Thiolase-like"/>
</dbReference>
<dbReference type="SMART" id="SM00825">
    <property type="entry name" value="PKS_KS"/>
    <property type="match status" value="1"/>
</dbReference>
<comment type="pathway">
    <text evidence="1 14">Lipid metabolism; fatty acid biosynthesis.</text>
</comment>
<dbReference type="Gene3D" id="3.40.47.10">
    <property type="match status" value="1"/>
</dbReference>
<keyword evidence="9 14" id="KW-0275">Fatty acid biosynthesis</keyword>
<dbReference type="InterPro" id="IPR014031">
    <property type="entry name" value="Ketoacyl_synth_C"/>
</dbReference>
<sequence length="412" mass="44177">MSRRVVVTGLGCITPLGAGKDALWNGMLSGKSGIDYITRFDTSDYPTKIAAEVKDFNPEDYIEKKEIKKMDRFTQYAVAASSLAVKDAELNIESLNAEKIGVILGSGVGGIETLEEQHMRLHEKGPKRVSPFFIPMMISNIGAGYVSMILGAKGPNSTIVTACASATNAIGEAFKTIERGAADVIITGGMEAGITPLSIGGFCSMKAMSTRNEEPQKASSPFDAKRDGFVMGEGAGIIILEDLEHAIKRGAKIYAEIVGYGMSADAYHITAPSPEGEGAARSMMEAINDADITPEAIDYINAHGTSTPYNDKFETMAIKRVFKEHAYKLSVSSTKSMTGHLLGAAGGVEAIACVMAVNQDKVPPTINYETPDPELDLDYVPNQYKERVVNYALSNSLGFGGHNATIIFKKYQ</sequence>
<evidence type="ECO:0000259" key="16">
    <source>
        <dbReference type="PROSITE" id="PS52004"/>
    </source>
</evidence>
<evidence type="ECO:0000313" key="18">
    <source>
        <dbReference type="Proteomes" id="UP001314796"/>
    </source>
</evidence>
<dbReference type="NCBIfam" id="NF004970">
    <property type="entry name" value="PRK06333.1"/>
    <property type="match status" value="1"/>
</dbReference>
<evidence type="ECO:0000256" key="4">
    <source>
        <dbReference type="ARBA" id="ARBA00014657"/>
    </source>
</evidence>
<evidence type="ECO:0000256" key="7">
    <source>
        <dbReference type="ARBA" id="ARBA00022832"/>
    </source>
</evidence>
<evidence type="ECO:0000256" key="3">
    <source>
        <dbReference type="ARBA" id="ARBA00012356"/>
    </source>
</evidence>
<evidence type="ECO:0000256" key="12">
    <source>
        <dbReference type="ARBA" id="ARBA00047318"/>
    </source>
</evidence>
<dbReference type="Proteomes" id="UP001314796">
    <property type="component" value="Unassembled WGS sequence"/>
</dbReference>
<keyword evidence="6 14" id="KW-0808">Transferase</keyword>
<evidence type="ECO:0000256" key="13">
    <source>
        <dbReference type="ARBA" id="ARBA00047659"/>
    </source>
</evidence>
<evidence type="ECO:0000256" key="8">
    <source>
        <dbReference type="ARBA" id="ARBA00023098"/>
    </source>
</evidence>
<evidence type="ECO:0000256" key="2">
    <source>
        <dbReference type="ARBA" id="ARBA00008467"/>
    </source>
</evidence>
<evidence type="ECO:0000256" key="9">
    <source>
        <dbReference type="ARBA" id="ARBA00023160"/>
    </source>
</evidence>
<gene>
    <name evidence="17" type="ORF">JOC73_000134</name>
</gene>
<dbReference type="InterPro" id="IPR000794">
    <property type="entry name" value="Beta-ketoacyl_synthase"/>
</dbReference>
<accession>A0ABS2NL71</accession>
<evidence type="ECO:0000256" key="11">
    <source>
        <dbReference type="ARBA" id="ARBA00024006"/>
    </source>
</evidence>
<dbReference type="PANTHER" id="PTHR11712">
    <property type="entry name" value="POLYKETIDE SYNTHASE-RELATED"/>
    <property type="match status" value="1"/>
</dbReference>
<evidence type="ECO:0000256" key="10">
    <source>
        <dbReference type="ARBA" id="ARBA00023315"/>
    </source>
</evidence>
<comment type="similarity">
    <text evidence="2 14 15">Belongs to the thiolase-like superfamily. Beta-ketoacyl-ACP synthases family.</text>
</comment>
<evidence type="ECO:0000256" key="15">
    <source>
        <dbReference type="RuleBase" id="RU003694"/>
    </source>
</evidence>
<dbReference type="Pfam" id="PF02801">
    <property type="entry name" value="Ketoacyl-synt_C"/>
    <property type="match status" value="1"/>
</dbReference>
<dbReference type="GO" id="GO:0004315">
    <property type="term" value="F:3-oxoacyl-[acyl-carrier-protein] synthase activity"/>
    <property type="evidence" value="ECO:0007669"/>
    <property type="project" value="UniProtKB-EC"/>
</dbReference>
<dbReference type="NCBIfam" id="TIGR03150">
    <property type="entry name" value="fabF"/>
    <property type="match status" value="1"/>
</dbReference>
<dbReference type="EMBL" id="JAFBEE010000001">
    <property type="protein sequence ID" value="MBM7613626.1"/>
    <property type="molecule type" value="Genomic_DNA"/>
</dbReference>
<dbReference type="SUPFAM" id="SSF53901">
    <property type="entry name" value="Thiolase-like"/>
    <property type="match status" value="2"/>
</dbReference>
<feature type="domain" description="Ketosynthase family 3 (KS3)" evidence="16">
    <location>
        <begin position="2"/>
        <end position="410"/>
    </location>
</feature>
<dbReference type="PROSITE" id="PS00606">
    <property type="entry name" value="KS3_1"/>
    <property type="match status" value="1"/>
</dbReference>
<dbReference type="PIRSF" id="PIRSF000447">
    <property type="entry name" value="KAS_II"/>
    <property type="match status" value="1"/>
</dbReference>
<dbReference type="InterPro" id="IPR020841">
    <property type="entry name" value="PKS_Beta-ketoAc_synthase_dom"/>
</dbReference>
<name>A0ABS2NL71_9FIRM</name>
<evidence type="ECO:0000256" key="5">
    <source>
        <dbReference type="ARBA" id="ARBA00022516"/>
    </source>
</evidence>
<keyword evidence="10 14" id="KW-0012">Acyltransferase</keyword>
<evidence type="ECO:0000256" key="1">
    <source>
        <dbReference type="ARBA" id="ARBA00005194"/>
    </source>
</evidence>
<organism evidence="17 18">
    <name type="scientific">Alkaliphilus hydrothermalis</name>
    <dbReference type="NCBI Taxonomy" id="1482730"/>
    <lineage>
        <taxon>Bacteria</taxon>
        <taxon>Bacillati</taxon>
        <taxon>Bacillota</taxon>
        <taxon>Clostridia</taxon>
        <taxon>Peptostreptococcales</taxon>
        <taxon>Natronincolaceae</taxon>
        <taxon>Alkaliphilus</taxon>
    </lineage>
</organism>
<dbReference type="InterPro" id="IPR018201">
    <property type="entry name" value="Ketoacyl_synth_AS"/>
</dbReference>
<proteinExistence type="inferred from homology"/>
<dbReference type="NCBIfam" id="NF005589">
    <property type="entry name" value="PRK07314.1"/>
    <property type="match status" value="1"/>
</dbReference>
<comment type="catalytic activity">
    <reaction evidence="12 14">
        <text>(9Z)-hexadecenoyl-[ACP] + malonyl-[ACP] + H(+) = 3-oxo-(11Z)-octadecenoyl-[ACP] + holo-[ACP] + CO2</text>
        <dbReference type="Rhea" id="RHEA:55040"/>
        <dbReference type="Rhea" id="RHEA-COMP:9623"/>
        <dbReference type="Rhea" id="RHEA-COMP:9685"/>
        <dbReference type="Rhea" id="RHEA-COMP:10800"/>
        <dbReference type="Rhea" id="RHEA-COMP:14074"/>
        <dbReference type="ChEBI" id="CHEBI:15378"/>
        <dbReference type="ChEBI" id="CHEBI:16526"/>
        <dbReference type="ChEBI" id="CHEBI:64479"/>
        <dbReference type="ChEBI" id="CHEBI:78449"/>
        <dbReference type="ChEBI" id="CHEBI:83989"/>
        <dbReference type="ChEBI" id="CHEBI:138538"/>
        <dbReference type="EC" id="2.3.1.179"/>
    </reaction>
</comment>
<dbReference type="PROSITE" id="PS52004">
    <property type="entry name" value="KS3_2"/>
    <property type="match status" value="1"/>
</dbReference>
<dbReference type="EC" id="2.3.1.179" evidence="3 14"/>
<dbReference type="PANTHER" id="PTHR11712:SF336">
    <property type="entry name" value="3-OXOACYL-[ACYL-CARRIER-PROTEIN] SYNTHASE, MITOCHONDRIAL"/>
    <property type="match status" value="1"/>
</dbReference>
<comment type="catalytic activity">
    <reaction evidence="13 14">
        <text>a fatty acyl-[ACP] + malonyl-[ACP] + H(+) = a 3-oxoacyl-[ACP] + holo-[ACP] + CO2</text>
        <dbReference type="Rhea" id="RHEA:22836"/>
        <dbReference type="Rhea" id="RHEA-COMP:9623"/>
        <dbReference type="Rhea" id="RHEA-COMP:9685"/>
        <dbReference type="Rhea" id="RHEA-COMP:9916"/>
        <dbReference type="Rhea" id="RHEA-COMP:14125"/>
        <dbReference type="ChEBI" id="CHEBI:15378"/>
        <dbReference type="ChEBI" id="CHEBI:16526"/>
        <dbReference type="ChEBI" id="CHEBI:64479"/>
        <dbReference type="ChEBI" id="CHEBI:78449"/>
        <dbReference type="ChEBI" id="CHEBI:78776"/>
        <dbReference type="ChEBI" id="CHEBI:138651"/>
    </reaction>
</comment>
<dbReference type="CDD" id="cd00834">
    <property type="entry name" value="KAS_I_II"/>
    <property type="match status" value="1"/>
</dbReference>
<protein>
    <recommendedName>
        <fullName evidence="4 14">3-oxoacyl-[acyl-carrier-protein] synthase 2</fullName>
        <ecNumber evidence="3 14">2.3.1.179</ecNumber>
    </recommendedName>
</protein>
<evidence type="ECO:0000313" key="17">
    <source>
        <dbReference type="EMBL" id="MBM7613626.1"/>
    </source>
</evidence>
<comment type="caution">
    <text evidence="17">The sequence shown here is derived from an EMBL/GenBank/DDBJ whole genome shotgun (WGS) entry which is preliminary data.</text>
</comment>